<reference evidence="3" key="1">
    <citation type="journal article" date="2020" name="Genome Biol.">
        <title>Gamete binning: chromosome-level and haplotype-resolved genome assembly enabled by high-throughput single-cell sequencing of gamete genomes.</title>
        <authorList>
            <person name="Campoy J.A."/>
            <person name="Sun H."/>
            <person name="Goel M."/>
            <person name="Jiao W.-B."/>
            <person name="Folz-Donahue K."/>
            <person name="Wang N."/>
            <person name="Rubio M."/>
            <person name="Liu C."/>
            <person name="Kukat C."/>
            <person name="Ruiz D."/>
            <person name="Huettel B."/>
            <person name="Schneeberger K."/>
        </authorList>
    </citation>
    <scope>NUCLEOTIDE SEQUENCE [LARGE SCALE GENOMIC DNA]</scope>
    <source>
        <strain evidence="3">cv. Rojo Pasion</strain>
    </source>
</reference>
<dbReference type="Proteomes" id="UP000507245">
    <property type="component" value="Unassembled WGS sequence"/>
</dbReference>
<dbReference type="AlphaFoldDB" id="A0A6J5WBG6"/>
<dbReference type="GO" id="GO:0008270">
    <property type="term" value="F:zinc ion binding"/>
    <property type="evidence" value="ECO:0007669"/>
    <property type="project" value="InterPro"/>
</dbReference>
<dbReference type="InterPro" id="IPR043017">
    <property type="entry name" value="WIYLD_dom_sf"/>
</dbReference>
<protein>
    <recommendedName>
        <fullName evidence="1">Pre-SET domain-containing protein</fullName>
    </recommendedName>
</protein>
<dbReference type="SUPFAM" id="SSF82199">
    <property type="entry name" value="SET domain"/>
    <property type="match status" value="1"/>
</dbReference>
<dbReference type="OrthoDB" id="308383at2759"/>
<gene>
    <name evidence="2" type="ORF">ORAREDHAP_LOCUS12335</name>
</gene>
<name>A0A6J5WBG6_PRUAR</name>
<accession>A0A6J5WBG6</accession>
<dbReference type="Gene3D" id="2.170.270.10">
    <property type="entry name" value="SET domain"/>
    <property type="match status" value="1"/>
</dbReference>
<dbReference type="InterPro" id="IPR046341">
    <property type="entry name" value="SET_dom_sf"/>
</dbReference>
<dbReference type="Pfam" id="PF10440">
    <property type="entry name" value="WIYLD"/>
    <property type="match status" value="1"/>
</dbReference>
<dbReference type="PANTHER" id="PTHR46450">
    <property type="entry name" value="INACTIVE HISTONE-LYSINE N-METHYLTRANSFERASE SUVR1-RELATED"/>
    <property type="match status" value="1"/>
</dbReference>
<dbReference type="EMBL" id="CAEKKB010000002">
    <property type="protein sequence ID" value="CAB4299046.1"/>
    <property type="molecule type" value="Genomic_DNA"/>
</dbReference>
<dbReference type="Gene3D" id="1.10.8.850">
    <property type="entry name" value="Histone-lysine N methyltransferase , C-terminal domain-like"/>
    <property type="match status" value="1"/>
</dbReference>
<dbReference type="InterPro" id="IPR007728">
    <property type="entry name" value="Pre-SET_dom"/>
</dbReference>
<evidence type="ECO:0000313" key="3">
    <source>
        <dbReference type="Proteomes" id="UP000507245"/>
    </source>
</evidence>
<keyword evidence="3" id="KW-1185">Reference proteome</keyword>
<feature type="domain" description="Pre-SET" evidence="1">
    <location>
        <begin position="277"/>
        <end position="372"/>
    </location>
</feature>
<dbReference type="SMART" id="SM00468">
    <property type="entry name" value="PreSET"/>
    <property type="match status" value="1"/>
</dbReference>
<proteinExistence type="predicted"/>
<evidence type="ECO:0000259" key="1">
    <source>
        <dbReference type="SMART" id="SM00468"/>
    </source>
</evidence>
<evidence type="ECO:0000313" key="2">
    <source>
        <dbReference type="EMBL" id="CAB4299046.1"/>
    </source>
</evidence>
<dbReference type="GO" id="GO:0042054">
    <property type="term" value="F:histone methyltransferase activity"/>
    <property type="evidence" value="ECO:0007669"/>
    <property type="project" value="InterPro"/>
</dbReference>
<dbReference type="GO" id="GO:0005634">
    <property type="term" value="C:nucleus"/>
    <property type="evidence" value="ECO:0007669"/>
    <property type="project" value="InterPro"/>
</dbReference>
<organism evidence="2 3">
    <name type="scientific">Prunus armeniaca</name>
    <name type="common">Apricot</name>
    <name type="synonym">Armeniaca vulgaris</name>
    <dbReference type="NCBI Taxonomy" id="36596"/>
    <lineage>
        <taxon>Eukaryota</taxon>
        <taxon>Viridiplantae</taxon>
        <taxon>Streptophyta</taxon>
        <taxon>Embryophyta</taxon>
        <taxon>Tracheophyta</taxon>
        <taxon>Spermatophyta</taxon>
        <taxon>Magnoliopsida</taxon>
        <taxon>eudicotyledons</taxon>
        <taxon>Gunneridae</taxon>
        <taxon>Pentapetalae</taxon>
        <taxon>rosids</taxon>
        <taxon>fabids</taxon>
        <taxon>Rosales</taxon>
        <taxon>Rosaceae</taxon>
        <taxon>Amygdaloideae</taxon>
        <taxon>Amygdaleae</taxon>
        <taxon>Prunus</taxon>
    </lineage>
</organism>
<sequence length="375" mass="43141">MPPKNSRMADACRAMKPFGISEGQTKAAVKELLKVYANSWEFIIDENYRLLLDQKPEEEKFKCFSISYIFVPGSEIEEKEAPSYDKTEVVELPTKRYCTRQQKNRHCLLWNLALKIRRSRRRHQEREVLDSGNNFDPLRNCNTQLEESLNLIGEDSSSDFDEDGLKLLEVESLNTDNKDNVFDLPQFVAASSTPKGDLEMSMICHSSPQSDFCPPHFDEALEMMEETHINHVELKNALWKQELIPPLMKVLHKMFLPADHNYHSSLGVIKSCVYIDGEERVKVSLENGRNTEDLPIFLYISNNLVYKNAYVKFSLARISHEGFCSHCFGDCLTSSVPCLCAAESWGQFAYTLGGFIKEKFLEECISLKWEPKQDH</sequence>
<dbReference type="PANTHER" id="PTHR46450:SF24">
    <property type="entry name" value="HISTONE-LYSINE N-METHYLTRANSFERASE SUVR4"/>
    <property type="match status" value="1"/>
</dbReference>
<dbReference type="InterPro" id="IPR018848">
    <property type="entry name" value="WIYLD_domain"/>
</dbReference>